<keyword evidence="3" id="KW-1185">Reference proteome</keyword>
<organism evidence="2 3">
    <name type="scientific">Escallonia herrerae</name>
    <dbReference type="NCBI Taxonomy" id="1293975"/>
    <lineage>
        <taxon>Eukaryota</taxon>
        <taxon>Viridiplantae</taxon>
        <taxon>Streptophyta</taxon>
        <taxon>Embryophyta</taxon>
        <taxon>Tracheophyta</taxon>
        <taxon>Spermatophyta</taxon>
        <taxon>Magnoliopsida</taxon>
        <taxon>eudicotyledons</taxon>
        <taxon>Gunneridae</taxon>
        <taxon>Pentapetalae</taxon>
        <taxon>asterids</taxon>
        <taxon>campanulids</taxon>
        <taxon>Escalloniales</taxon>
        <taxon>Escalloniaceae</taxon>
        <taxon>Escallonia</taxon>
    </lineage>
</organism>
<name>A0AA89AUT6_9ASTE</name>
<protein>
    <submittedName>
        <fullName evidence="2">Uncharacterized protein</fullName>
    </submittedName>
</protein>
<dbReference type="PANTHER" id="PTHR48227:SF1">
    <property type="entry name" value="DNA LIGASE 1-LIKE"/>
    <property type="match status" value="1"/>
</dbReference>
<dbReference type="Proteomes" id="UP001188597">
    <property type="component" value="Unassembled WGS sequence"/>
</dbReference>
<dbReference type="AlphaFoldDB" id="A0AA89AUT6"/>
<proteinExistence type="predicted"/>
<feature type="compositionally biased region" description="Basic and acidic residues" evidence="1">
    <location>
        <begin position="138"/>
        <end position="182"/>
    </location>
</feature>
<comment type="caution">
    <text evidence="2">The sequence shown here is derived from an EMBL/GenBank/DDBJ whole genome shotgun (WGS) entry which is preliminary data.</text>
</comment>
<evidence type="ECO:0000256" key="1">
    <source>
        <dbReference type="SAM" id="MobiDB-lite"/>
    </source>
</evidence>
<dbReference type="EMBL" id="JAVXUP010001375">
    <property type="protein sequence ID" value="KAK3012466.1"/>
    <property type="molecule type" value="Genomic_DNA"/>
</dbReference>
<feature type="compositionally biased region" description="Basic residues" evidence="1">
    <location>
        <begin position="56"/>
        <end position="69"/>
    </location>
</feature>
<gene>
    <name evidence="2" type="ORF">RJ639_007977</name>
</gene>
<reference evidence="2" key="1">
    <citation type="submission" date="2022-12" db="EMBL/GenBank/DDBJ databases">
        <title>Draft genome assemblies for two species of Escallonia (Escalloniales).</title>
        <authorList>
            <person name="Chanderbali A."/>
            <person name="Dervinis C."/>
            <person name="Anghel I."/>
            <person name="Soltis D."/>
            <person name="Soltis P."/>
            <person name="Zapata F."/>
        </authorList>
    </citation>
    <scope>NUCLEOTIDE SEQUENCE</scope>
    <source>
        <strain evidence="2">UCBG64.0493</strain>
        <tissue evidence="2">Leaf</tissue>
    </source>
</reference>
<dbReference type="PANTHER" id="PTHR48227">
    <property type="entry name" value="DNA TOPOISOMERASE 1-LIKE"/>
    <property type="match status" value="1"/>
</dbReference>
<evidence type="ECO:0000313" key="3">
    <source>
        <dbReference type="Proteomes" id="UP001188597"/>
    </source>
</evidence>
<evidence type="ECO:0000313" key="2">
    <source>
        <dbReference type="EMBL" id="KAK3012466.1"/>
    </source>
</evidence>
<feature type="compositionally biased region" description="Basic residues" evidence="1">
    <location>
        <begin position="214"/>
        <end position="226"/>
    </location>
</feature>
<sequence>MKSISGRVTSSKPISLSKAAETLSNFASSDNGASQAVSTYLKRAAAEFTELAHFHKQLKSSHSGRKPPKHQSTSIVAEHPVRTEQNLIATEQRHQDSEGKRKKHRLAELNSENPEKIGQNPQEGRLENGGVSRKQKRNRSENAIDDSRSEECPIKIEERDLTNTEDSARKRDKEKKKDEVGQREGGGSLGNEKKRKITEFTDEEALNLGEQRGTKKKKKRRVGVEG</sequence>
<accession>A0AA89AUT6</accession>
<feature type="region of interest" description="Disordered" evidence="1">
    <location>
        <begin position="56"/>
        <end position="226"/>
    </location>
</feature>